<gene>
    <name evidence="3" type="ORF">GCM10023081_05870</name>
</gene>
<accession>A0ABP7BUQ5</accession>
<evidence type="ECO:0000313" key="3">
    <source>
        <dbReference type="EMBL" id="GAA3670382.1"/>
    </source>
</evidence>
<protein>
    <submittedName>
        <fullName evidence="3">LCP family protein</fullName>
    </submittedName>
</protein>
<dbReference type="InterPro" id="IPR004474">
    <property type="entry name" value="LytR_CpsA_psr"/>
</dbReference>
<dbReference type="PANTHER" id="PTHR33392">
    <property type="entry name" value="POLYISOPRENYL-TEICHOIC ACID--PEPTIDOGLYCAN TEICHOIC ACID TRANSFERASE TAGU"/>
    <property type="match status" value="1"/>
</dbReference>
<dbReference type="NCBIfam" id="TIGR00350">
    <property type="entry name" value="lytR_cpsA_psr"/>
    <property type="match status" value="1"/>
</dbReference>
<dbReference type="Proteomes" id="UP001500752">
    <property type="component" value="Unassembled WGS sequence"/>
</dbReference>
<comment type="caution">
    <text evidence="3">The sequence shown here is derived from an EMBL/GenBank/DDBJ whole genome shotgun (WGS) entry which is preliminary data.</text>
</comment>
<sequence length="347" mass="37873">MGKYVPRRMARRRRRPVRIILFSALGIVLVAGLVAGTYLTSLANMFNGKTQQIAQAFPSEQTRPVKDPDDGSMNILLLGADNGTPKASAQTQAAGATEQRADTMMLLHIPEDRSGMYVMSIMRDTWVDIPGYGEHKINAAMTLGGTPLVVQTLEGLFDTKIDHVAMIDFEGFRDLTTALGGIQVKNDFAFTAHDTDYFYPVGKLTLEGDRALRFVRERKSFIDGDYQRVRNQQKFIKAIMAKFLTAETLTNPTTIYEVIDKVSPYLSFDATFDAATAAGLGLQLKDMRTSDVELFTLPTAGIGTSLDGQSIVLKDDAAIADIGAALKADTMAAWVKTQEESTPAANG</sequence>
<evidence type="ECO:0000259" key="2">
    <source>
        <dbReference type="Pfam" id="PF03816"/>
    </source>
</evidence>
<dbReference type="EMBL" id="BAABEO010000008">
    <property type="protein sequence ID" value="GAA3670382.1"/>
    <property type="molecule type" value="Genomic_DNA"/>
</dbReference>
<reference evidence="4" key="1">
    <citation type="journal article" date="2019" name="Int. J. Syst. Evol. Microbiol.">
        <title>The Global Catalogue of Microorganisms (GCM) 10K type strain sequencing project: providing services to taxonomists for standard genome sequencing and annotation.</title>
        <authorList>
            <consortium name="The Broad Institute Genomics Platform"/>
            <consortium name="The Broad Institute Genome Sequencing Center for Infectious Disease"/>
            <person name="Wu L."/>
            <person name="Ma J."/>
        </authorList>
    </citation>
    <scope>NUCLEOTIDE SEQUENCE [LARGE SCALE GENOMIC DNA]</scope>
    <source>
        <strain evidence="4">JCM 30742</strain>
    </source>
</reference>
<dbReference type="Pfam" id="PF03816">
    <property type="entry name" value="LytR_cpsA_psr"/>
    <property type="match status" value="1"/>
</dbReference>
<dbReference type="PANTHER" id="PTHR33392:SF6">
    <property type="entry name" value="POLYISOPRENYL-TEICHOIC ACID--PEPTIDOGLYCAN TEICHOIC ACID TRANSFERASE TAGU"/>
    <property type="match status" value="1"/>
</dbReference>
<proteinExistence type="inferred from homology"/>
<dbReference type="InterPro" id="IPR050922">
    <property type="entry name" value="LytR/CpsA/Psr_CW_biosynth"/>
</dbReference>
<dbReference type="Gene3D" id="3.40.630.190">
    <property type="entry name" value="LCP protein"/>
    <property type="match status" value="1"/>
</dbReference>
<feature type="domain" description="Cell envelope-related transcriptional attenuator" evidence="2">
    <location>
        <begin position="100"/>
        <end position="243"/>
    </location>
</feature>
<evidence type="ECO:0000313" key="4">
    <source>
        <dbReference type="Proteomes" id="UP001500752"/>
    </source>
</evidence>
<organism evidence="3 4">
    <name type="scientific">Arthrobacter ginkgonis</name>
    <dbReference type="NCBI Taxonomy" id="1630594"/>
    <lineage>
        <taxon>Bacteria</taxon>
        <taxon>Bacillati</taxon>
        <taxon>Actinomycetota</taxon>
        <taxon>Actinomycetes</taxon>
        <taxon>Micrococcales</taxon>
        <taxon>Micrococcaceae</taxon>
        <taxon>Arthrobacter</taxon>
    </lineage>
</organism>
<keyword evidence="4" id="KW-1185">Reference proteome</keyword>
<name>A0ABP7BUQ5_9MICC</name>
<comment type="similarity">
    <text evidence="1">Belongs to the LytR/CpsA/Psr (LCP) family.</text>
</comment>
<evidence type="ECO:0000256" key="1">
    <source>
        <dbReference type="ARBA" id="ARBA00006068"/>
    </source>
</evidence>